<feature type="region of interest" description="Disordered" evidence="1">
    <location>
        <begin position="1"/>
        <end position="98"/>
    </location>
</feature>
<dbReference type="Proteomes" id="UP000441389">
    <property type="component" value="Unassembled WGS sequence"/>
</dbReference>
<dbReference type="Pfam" id="PF04832">
    <property type="entry name" value="SOUL"/>
    <property type="match status" value="1"/>
</dbReference>
<dbReference type="PANTHER" id="PTHR11220:SF58">
    <property type="entry name" value="SOUL HEME-BINDING FAMILY PROTEIN"/>
    <property type="match status" value="1"/>
</dbReference>
<reference evidence="2 3" key="1">
    <citation type="submission" date="2019-12" db="EMBL/GenBank/DDBJ databases">
        <authorList>
            <person name="Huq M.A."/>
        </authorList>
    </citation>
    <scope>NUCLEOTIDE SEQUENCE [LARGE SCALE GENOMIC DNA]</scope>
    <source>
        <strain evidence="2 3">MAH-20</strain>
    </source>
</reference>
<dbReference type="EMBL" id="WQMS01000006">
    <property type="protein sequence ID" value="MVO77289.1"/>
    <property type="molecule type" value="Genomic_DNA"/>
</dbReference>
<dbReference type="PANTHER" id="PTHR11220">
    <property type="entry name" value="HEME-BINDING PROTEIN-RELATED"/>
    <property type="match status" value="1"/>
</dbReference>
<feature type="compositionally biased region" description="Low complexity" evidence="1">
    <location>
        <begin position="37"/>
        <end position="51"/>
    </location>
</feature>
<accession>A0A6I4IYK0</accession>
<comment type="caution">
    <text evidence="2">The sequence shown here is derived from an EMBL/GenBank/DDBJ whole genome shotgun (WGS) entry which is preliminary data.</text>
</comment>
<sequence>MADTPAPEKPKRTRAVKPASAKSETPAKAKPARAPKAKAASAAKAEGAAKPAPKRQSRPPAVEKKSAGKPKAAARKPAAPKPAEGARPSAPAKAAAAVPPAVEKAVETVKRAVADVPPRTGLFAALGTAAVVAGAFFVWRASRAEEPRYQTIESDNTIEVRKYPAIVTAGTEHRGERQAALNEGFRTLADYLFARSREGAKLPMTAPVLSDTDGDGSWRTRFVMPTGKARAELPKPPSGVELIAEPAQRIAVIRFSGRADDATLSAKEGALRSWLQLRGLPSEGKAVHAYYNAPFLPGPMRRNEVMIVLSDEGGTGA</sequence>
<organism evidence="2 3">
    <name type="scientific">Sphingomonas horti</name>
    <dbReference type="NCBI Taxonomy" id="2682842"/>
    <lineage>
        <taxon>Bacteria</taxon>
        <taxon>Pseudomonadati</taxon>
        <taxon>Pseudomonadota</taxon>
        <taxon>Alphaproteobacteria</taxon>
        <taxon>Sphingomonadales</taxon>
        <taxon>Sphingomonadaceae</taxon>
        <taxon>Sphingomonas</taxon>
    </lineage>
</organism>
<dbReference type="InterPro" id="IPR011256">
    <property type="entry name" value="Reg_factor_effector_dom_sf"/>
</dbReference>
<feature type="compositionally biased region" description="Basic and acidic residues" evidence="1">
    <location>
        <begin position="1"/>
        <end position="10"/>
    </location>
</feature>
<gene>
    <name evidence="2" type="ORF">GON01_04960</name>
</gene>
<dbReference type="InterPro" id="IPR006917">
    <property type="entry name" value="SOUL_heme-bd"/>
</dbReference>
<keyword evidence="3" id="KW-1185">Reference proteome</keyword>
<evidence type="ECO:0008006" key="4">
    <source>
        <dbReference type="Google" id="ProtNLM"/>
    </source>
</evidence>
<evidence type="ECO:0000256" key="1">
    <source>
        <dbReference type="SAM" id="MobiDB-lite"/>
    </source>
</evidence>
<dbReference type="SUPFAM" id="SSF55136">
    <property type="entry name" value="Probable bacterial effector-binding domain"/>
    <property type="match status" value="1"/>
</dbReference>
<evidence type="ECO:0000313" key="2">
    <source>
        <dbReference type="EMBL" id="MVO77289.1"/>
    </source>
</evidence>
<name>A0A6I4IYK0_9SPHN</name>
<feature type="compositionally biased region" description="Low complexity" evidence="1">
    <location>
        <begin position="69"/>
        <end position="98"/>
    </location>
</feature>
<dbReference type="RefSeq" id="WP_157026246.1">
    <property type="nucleotide sequence ID" value="NZ_WQMS01000006.1"/>
</dbReference>
<protein>
    <recommendedName>
        <fullName evidence="4">Heme-binding protein</fullName>
    </recommendedName>
</protein>
<dbReference type="AlphaFoldDB" id="A0A6I4IYK0"/>
<dbReference type="Gene3D" id="3.20.80.10">
    <property type="entry name" value="Regulatory factor, effector binding domain"/>
    <property type="match status" value="1"/>
</dbReference>
<proteinExistence type="predicted"/>
<evidence type="ECO:0000313" key="3">
    <source>
        <dbReference type="Proteomes" id="UP000441389"/>
    </source>
</evidence>